<feature type="non-terminal residue" evidence="4">
    <location>
        <position position="1"/>
    </location>
</feature>
<dbReference type="InterPro" id="IPR041569">
    <property type="entry name" value="AAA_lid_3"/>
</dbReference>
<proteinExistence type="inferred from homology"/>
<dbReference type="GO" id="GO:0005524">
    <property type="term" value="F:ATP binding"/>
    <property type="evidence" value="ECO:0007669"/>
    <property type="project" value="UniProtKB-KW"/>
</dbReference>
<sequence>MLLSKWVGESEKLVRGLFEMARKRRPSILFIDEVDSFCASRTDESDGSRRFKNSLLCEMDGMEDMTGVFVVGATNQPFAIDASFMRRFPRRVYVPLPKINDRAEIIRSKLKPYTACLTDGEINYVATKTDGYSGSDIQTVVTEAGLEPYRDYMSTRKSNKHPPGSHILRPIVV</sequence>
<evidence type="ECO:0000259" key="2">
    <source>
        <dbReference type="Pfam" id="PF00004"/>
    </source>
</evidence>
<keyword evidence="5" id="KW-1185">Reference proteome</keyword>
<feature type="domain" description="ATPase AAA-type core" evidence="2">
    <location>
        <begin position="2"/>
        <end position="96"/>
    </location>
</feature>
<evidence type="ECO:0000313" key="5">
    <source>
        <dbReference type="Proteomes" id="UP000708208"/>
    </source>
</evidence>
<dbReference type="Proteomes" id="UP000708208">
    <property type="component" value="Unassembled WGS sequence"/>
</dbReference>
<dbReference type="PANTHER" id="PTHR23074:SF83">
    <property type="entry name" value="VACUOLAR PROTEIN SORTING-ASSOCIATED PROTEIN 4A"/>
    <property type="match status" value="1"/>
</dbReference>
<keyword evidence="1" id="KW-0067">ATP-binding</keyword>
<gene>
    <name evidence="4" type="ORF">AFUS01_LOCUS33566</name>
</gene>
<dbReference type="Pfam" id="PF17862">
    <property type="entry name" value="AAA_lid_3"/>
    <property type="match status" value="1"/>
</dbReference>
<comment type="similarity">
    <text evidence="1">Belongs to the AAA ATPase family.</text>
</comment>
<keyword evidence="1" id="KW-0547">Nucleotide-binding</keyword>
<comment type="caution">
    <text evidence="4">The sequence shown here is derived from an EMBL/GenBank/DDBJ whole genome shotgun (WGS) entry which is preliminary data.</text>
</comment>
<dbReference type="PANTHER" id="PTHR23074">
    <property type="entry name" value="AAA DOMAIN-CONTAINING"/>
    <property type="match status" value="1"/>
</dbReference>
<accession>A0A8J2KU30</accession>
<dbReference type="GO" id="GO:0016197">
    <property type="term" value="P:endosomal transport"/>
    <property type="evidence" value="ECO:0007669"/>
    <property type="project" value="TreeGrafter"/>
</dbReference>
<evidence type="ECO:0000313" key="4">
    <source>
        <dbReference type="EMBL" id="CAG7823344.1"/>
    </source>
</evidence>
<dbReference type="GO" id="GO:0016887">
    <property type="term" value="F:ATP hydrolysis activity"/>
    <property type="evidence" value="ECO:0007669"/>
    <property type="project" value="InterPro"/>
</dbReference>
<dbReference type="Pfam" id="PF00004">
    <property type="entry name" value="AAA"/>
    <property type="match status" value="1"/>
</dbReference>
<dbReference type="InterPro" id="IPR003959">
    <property type="entry name" value="ATPase_AAA_core"/>
</dbReference>
<evidence type="ECO:0000256" key="1">
    <source>
        <dbReference type="RuleBase" id="RU003651"/>
    </source>
</evidence>
<name>A0A8J2KU30_9HEXA</name>
<protein>
    <submittedName>
        <fullName evidence="4">Uncharacterized protein</fullName>
    </submittedName>
</protein>
<dbReference type="AlphaFoldDB" id="A0A8J2KU30"/>
<dbReference type="GO" id="GO:0007033">
    <property type="term" value="P:vacuole organization"/>
    <property type="evidence" value="ECO:0007669"/>
    <property type="project" value="TreeGrafter"/>
</dbReference>
<reference evidence="4" key="1">
    <citation type="submission" date="2021-06" db="EMBL/GenBank/DDBJ databases">
        <authorList>
            <person name="Hodson N. C."/>
            <person name="Mongue J. A."/>
            <person name="Jaron S. K."/>
        </authorList>
    </citation>
    <scope>NUCLEOTIDE SEQUENCE</scope>
</reference>
<dbReference type="InterPro" id="IPR050304">
    <property type="entry name" value="MT-severing_AAA_ATPase"/>
</dbReference>
<dbReference type="OrthoDB" id="5421at2759"/>
<evidence type="ECO:0000259" key="3">
    <source>
        <dbReference type="Pfam" id="PF17862"/>
    </source>
</evidence>
<dbReference type="InterPro" id="IPR003960">
    <property type="entry name" value="ATPase_AAA_CS"/>
</dbReference>
<dbReference type="EMBL" id="CAJVCH010529158">
    <property type="protein sequence ID" value="CAG7823344.1"/>
    <property type="molecule type" value="Genomic_DNA"/>
</dbReference>
<organism evidence="4 5">
    <name type="scientific">Allacma fusca</name>
    <dbReference type="NCBI Taxonomy" id="39272"/>
    <lineage>
        <taxon>Eukaryota</taxon>
        <taxon>Metazoa</taxon>
        <taxon>Ecdysozoa</taxon>
        <taxon>Arthropoda</taxon>
        <taxon>Hexapoda</taxon>
        <taxon>Collembola</taxon>
        <taxon>Symphypleona</taxon>
        <taxon>Sminthuridae</taxon>
        <taxon>Allacma</taxon>
    </lineage>
</organism>
<feature type="domain" description="AAA ATPase AAA+ lid" evidence="3">
    <location>
        <begin position="122"/>
        <end position="157"/>
    </location>
</feature>
<dbReference type="PROSITE" id="PS00674">
    <property type="entry name" value="AAA"/>
    <property type="match status" value="1"/>
</dbReference>